<evidence type="ECO:0000256" key="9">
    <source>
        <dbReference type="ARBA" id="ARBA00022989"/>
    </source>
</evidence>
<keyword evidence="6" id="KW-0812">Transmembrane</keyword>
<keyword evidence="9" id="KW-1133">Transmembrane helix</keyword>
<comment type="caution">
    <text evidence="13">The sequence shown here is derived from an EMBL/GenBank/DDBJ whole genome shotgun (WGS) entry which is preliminary data.</text>
</comment>
<evidence type="ECO:0000256" key="5">
    <source>
        <dbReference type="ARBA" id="ARBA00022660"/>
    </source>
</evidence>
<protein>
    <recommendedName>
        <fullName evidence="15">Alternative oxidase</fullName>
    </recommendedName>
</protein>
<evidence type="ECO:0000256" key="3">
    <source>
        <dbReference type="ARBA" id="ARBA00008388"/>
    </source>
</evidence>
<dbReference type="GO" id="GO:0010230">
    <property type="term" value="P:alternative respiration"/>
    <property type="evidence" value="ECO:0007669"/>
    <property type="project" value="TreeGrafter"/>
</dbReference>
<sequence>MMSGRLLRSSSTVRAHFGFAPHQLSGVLQARTDKPVFFVKVHSLPILPSHMVWRVFATAPATATGKLSPSSPATVELPEVKWTAAPLPEIKDVTEEPASLKHFTQSSSKHALAPIGSTAIAGPNDGPTWKNPIPHPVYNLEAIDEIPQTHHQPRKIHEYVALLGVKTLRLGFDLLSGYRGPGGSMTVQDWLNRCLFLETVAGVPGMVAGMARHLRSLRSLKRDYGWIHTLLEEAENERMHLLIFMNMKQPGWGFRMMVLAVQGGEAVKTYTNLLEDMEHGHLDEWCTTTAPLIGRSYYNLPDDAKVYDMIKCIRADEANHRDVNHTFAGLDQKRGVNPFVGQHQGVGVIADCSTTILSTSGIKNLRSSNY</sequence>
<gene>
    <name evidence="13" type="ORF">PF010_g25234</name>
</gene>
<keyword evidence="11" id="KW-0408">Iron</keyword>
<dbReference type="InterPro" id="IPR038659">
    <property type="entry name" value="AOX_sf"/>
</dbReference>
<keyword evidence="5" id="KW-0679">Respiratory chain</keyword>
<dbReference type="PANTHER" id="PTHR31803:SF3">
    <property type="entry name" value="ALTERNATIVE OXIDASE"/>
    <property type="match status" value="1"/>
</dbReference>
<keyword evidence="12" id="KW-0472">Membrane</keyword>
<organism evidence="13 14">
    <name type="scientific">Phytophthora fragariae</name>
    <dbReference type="NCBI Taxonomy" id="53985"/>
    <lineage>
        <taxon>Eukaryota</taxon>
        <taxon>Sar</taxon>
        <taxon>Stramenopiles</taxon>
        <taxon>Oomycota</taxon>
        <taxon>Peronosporomycetes</taxon>
        <taxon>Peronosporales</taxon>
        <taxon>Peronosporaceae</taxon>
        <taxon>Phytophthora</taxon>
    </lineage>
</organism>
<evidence type="ECO:0000256" key="11">
    <source>
        <dbReference type="ARBA" id="ARBA00023004"/>
    </source>
</evidence>
<proteinExistence type="inferred from homology"/>
<dbReference type="GO" id="GO:0046872">
    <property type="term" value="F:metal ion binding"/>
    <property type="evidence" value="ECO:0007669"/>
    <property type="project" value="UniProtKB-KW"/>
</dbReference>
<comment type="cofactor">
    <cofactor evidence="1">
        <name>Fe cation</name>
        <dbReference type="ChEBI" id="CHEBI:24875"/>
    </cofactor>
</comment>
<evidence type="ECO:0000256" key="1">
    <source>
        <dbReference type="ARBA" id="ARBA00001962"/>
    </source>
</evidence>
<comment type="similarity">
    <text evidence="3">Belongs to the alternative oxidase family.</text>
</comment>
<evidence type="ECO:0000256" key="4">
    <source>
        <dbReference type="ARBA" id="ARBA00022448"/>
    </source>
</evidence>
<reference evidence="13 14" key="1">
    <citation type="submission" date="2018-09" db="EMBL/GenBank/DDBJ databases">
        <title>Genomic investigation of the strawberry pathogen Phytophthora fragariae indicates pathogenicity is determined by transcriptional variation in three key races.</title>
        <authorList>
            <person name="Adams T.M."/>
            <person name="Armitage A.D."/>
            <person name="Sobczyk M.K."/>
            <person name="Bates H.J."/>
            <person name="Dunwell J.M."/>
            <person name="Nellist C.F."/>
            <person name="Harrison R.J."/>
        </authorList>
    </citation>
    <scope>NUCLEOTIDE SEQUENCE [LARGE SCALE GENOMIC DNA]</scope>
    <source>
        <strain evidence="13 14">ONT-3</strain>
    </source>
</reference>
<evidence type="ECO:0000256" key="6">
    <source>
        <dbReference type="ARBA" id="ARBA00022692"/>
    </source>
</evidence>
<dbReference type="GO" id="GO:0016020">
    <property type="term" value="C:membrane"/>
    <property type="evidence" value="ECO:0007669"/>
    <property type="project" value="UniProtKB-SubCell"/>
</dbReference>
<evidence type="ECO:0000256" key="7">
    <source>
        <dbReference type="ARBA" id="ARBA00022723"/>
    </source>
</evidence>
<evidence type="ECO:0000256" key="12">
    <source>
        <dbReference type="ARBA" id="ARBA00023136"/>
    </source>
</evidence>
<evidence type="ECO:0000256" key="8">
    <source>
        <dbReference type="ARBA" id="ARBA00022982"/>
    </source>
</evidence>
<evidence type="ECO:0000256" key="2">
    <source>
        <dbReference type="ARBA" id="ARBA00004370"/>
    </source>
</evidence>
<evidence type="ECO:0000313" key="13">
    <source>
        <dbReference type="EMBL" id="KAE9073060.1"/>
    </source>
</evidence>
<keyword evidence="8" id="KW-0249">Electron transport</keyword>
<dbReference type="Proteomes" id="UP000488956">
    <property type="component" value="Unassembled WGS sequence"/>
</dbReference>
<dbReference type="EMBL" id="QXFX01002861">
    <property type="protein sequence ID" value="KAE9073060.1"/>
    <property type="molecule type" value="Genomic_DNA"/>
</dbReference>
<dbReference type="Gene3D" id="1.20.1260.140">
    <property type="entry name" value="Alternative oxidase"/>
    <property type="match status" value="2"/>
</dbReference>
<evidence type="ECO:0000256" key="10">
    <source>
        <dbReference type="ARBA" id="ARBA00023002"/>
    </source>
</evidence>
<dbReference type="InterPro" id="IPR002680">
    <property type="entry name" value="AOX"/>
</dbReference>
<comment type="subcellular location">
    <subcellularLocation>
        <location evidence="2">Membrane</location>
    </subcellularLocation>
</comment>
<keyword evidence="10" id="KW-0560">Oxidoreductase</keyword>
<evidence type="ECO:0000313" key="14">
    <source>
        <dbReference type="Proteomes" id="UP000488956"/>
    </source>
</evidence>
<evidence type="ECO:0008006" key="15">
    <source>
        <dbReference type="Google" id="ProtNLM"/>
    </source>
</evidence>
<dbReference type="PANTHER" id="PTHR31803">
    <property type="entry name" value="ALTERNATIVE OXIDASE"/>
    <property type="match status" value="1"/>
</dbReference>
<dbReference type="Pfam" id="PF01786">
    <property type="entry name" value="AOX"/>
    <property type="match status" value="2"/>
</dbReference>
<accession>A0A6G0K0V6</accession>
<dbReference type="GO" id="GO:0005739">
    <property type="term" value="C:mitochondrion"/>
    <property type="evidence" value="ECO:0007669"/>
    <property type="project" value="TreeGrafter"/>
</dbReference>
<name>A0A6G0K0V6_9STRA</name>
<keyword evidence="7" id="KW-0479">Metal-binding</keyword>
<dbReference type="AlphaFoldDB" id="A0A6G0K0V6"/>
<dbReference type="GO" id="GO:0009916">
    <property type="term" value="F:alternative oxidase activity"/>
    <property type="evidence" value="ECO:0007669"/>
    <property type="project" value="InterPro"/>
</dbReference>
<keyword evidence="4" id="KW-0813">Transport</keyword>